<comment type="caution">
    <text evidence="2">The sequence shown here is derived from an EMBL/GenBank/DDBJ whole genome shotgun (WGS) entry which is preliminary data.</text>
</comment>
<proteinExistence type="predicted"/>
<protein>
    <submittedName>
        <fullName evidence="2">Uncharacterized protein</fullName>
    </submittedName>
</protein>
<reference evidence="2 3" key="1">
    <citation type="journal article" date="2019" name="Int. J. Syst. Evol. Microbiol.">
        <title>The Global Catalogue of Microorganisms (GCM) 10K type strain sequencing project: providing services to taxonomists for standard genome sequencing and annotation.</title>
        <authorList>
            <consortium name="The Broad Institute Genomics Platform"/>
            <consortium name="The Broad Institute Genome Sequencing Center for Infectious Disease"/>
            <person name="Wu L."/>
            <person name="Ma J."/>
        </authorList>
    </citation>
    <scope>NUCLEOTIDE SEQUENCE [LARGE SCALE GENOMIC DNA]</scope>
    <source>
        <strain evidence="2 3">JCM 6833</strain>
    </source>
</reference>
<dbReference type="Proteomes" id="UP001501509">
    <property type="component" value="Unassembled WGS sequence"/>
</dbReference>
<name>A0ABN3QIM5_9ACTN</name>
<keyword evidence="3" id="KW-1185">Reference proteome</keyword>
<dbReference type="EMBL" id="BAAATD010000013">
    <property type="protein sequence ID" value="GAA2627458.1"/>
    <property type="molecule type" value="Genomic_DNA"/>
</dbReference>
<accession>A0ABN3QIM5</accession>
<feature type="region of interest" description="Disordered" evidence="1">
    <location>
        <begin position="46"/>
        <end position="73"/>
    </location>
</feature>
<evidence type="ECO:0000313" key="3">
    <source>
        <dbReference type="Proteomes" id="UP001501509"/>
    </source>
</evidence>
<evidence type="ECO:0000313" key="2">
    <source>
        <dbReference type="EMBL" id="GAA2627458.1"/>
    </source>
</evidence>
<organism evidence="2 3">
    <name type="scientific">Actinomadura fulvescens</name>
    <dbReference type="NCBI Taxonomy" id="46160"/>
    <lineage>
        <taxon>Bacteria</taxon>
        <taxon>Bacillati</taxon>
        <taxon>Actinomycetota</taxon>
        <taxon>Actinomycetes</taxon>
        <taxon>Streptosporangiales</taxon>
        <taxon>Thermomonosporaceae</taxon>
        <taxon>Actinomadura</taxon>
    </lineage>
</organism>
<evidence type="ECO:0000256" key="1">
    <source>
        <dbReference type="SAM" id="MobiDB-lite"/>
    </source>
</evidence>
<sequence>MSVFVHVNGLVGGSAPHVLPLQRKTARHAALIDAIAVCPCQDPCMAQTGHPQRRRRRGRPVTYDPASNQPWRTTARFTPDTAKKIFALKARISDELPVDEMLNLLTSLVPTDPGDPPLTAERIEQELQKLAERFGPTDQEELPLVS</sequence>
<gene>
    <name evidence="2" type="ORF">GCM10010411_75730</name>
</gene>